<dbReference type="AlphaFoldDB" id="A0A7J3I9F9"/>
<sequence length="68" mass="7765">MKIEFVSEENTSTTCPLCEAKDGYHKRVYRGLVKRYKHDKVFNTDLVGAHNILFKAKTIPPSPLHYAG</sequence>
<dbReference type="EMBL" id="DTAI01000201">
    <property type="protein sequence ID" value="HGN37227.1"/>
    <property type="molecule type" value="Genomic_DNA"/>
</dbReference>
<protein>
    <recommendedName>
        <fullName evidence="2">Transposase</fullName>
    </recommendedName>
</protein>
<accession>A0A7J3I9F9</accession>
<name>A0A7J3I9F9_9CREN</name>
<gene>
    <name evidence="1" type="ORF">ENT87_06740</name>
</gene>
<evidence type="ECO:0000313" key="1">
    <source>
        <dbReference type="EMBL" id="HGN37227.1"/>
    </source>
</evidence>
<comment type="caution">
    <text evidence="1">The sequence shown here is derived from an EMBL/GenBank/DDBJ whole genome shotgun (WGS) entry which is preliminary data.</text>
</comment>
<organism evidence="1">
    <name type="scientific">Ignisphaera aggregans</name>
    <dbReference type="NCBI Taxonomy" id="334771"/>
    <lineage>
        <taxon>Archaea</taxon>
        <taxon>Thermoproteota</taxon>
        <taxon>Thermoprotei</taxon>
        <taxon>Desulfurococcales</taxon>
        <taxon>Desulfurococcaceae</taxon>
        <taxon>Ignisphaera</taxon>
    </lineage>
</organism>
<proteinExistence type="predicted"/>
<evidence type="ECO:0008006" key="2">
    <source>
        <dbReference type="Google" id="ProtNLM"/>
    </source>
</evidence>
<reference evidence="1" key="1">
    <citation type="journal article" date="2020" name="mSystems">
        <title>Genome- and Community-Level Interaction Insights into Carbon Utilization and Element Cycling Functions of Hydrothermarchaeota in Hydrothermal Sediment.</title>
        <authorList>
            <person name="Zhou Z."/>
            <person name="Liu Y."/>
            <person name="Xu W."/>
            <person name="Pan J."/>
            <person name="Luo Z.H."/>
            <person name="Li M."/>
        </authorList>
    </citation>
    <scope>NUCLEOTIDE SEQUENCE [LARGE SCALE GENOMIC DNA]</scope>
    <source>
        <strain evidence="1">SpSt-618</strain>
    </source>
</reference>